<evidence type="ECO:0000259" key="1">
    <source>
        <dbReference type="Pfam" id="PF09588"/>
    </source>
</evidence>
<evidence type="ECO:0000313" key="2">
    <source>
        <dbReference type="EMBL" id="PJE77982.1"/>
    </source>
</evidence>
<dbReference type="SUPFAM" id="SSF52980">
    <property type="entry name" value="Restriction endonuclease-like"/>
    <property type="match status" value="1"/>
</dbReference>
<dbReference type="AlphaFoldDB" id="A0A2H9T450"/>
<dbReference type="PANTHER" id="PTHR46609:SF8">
    <property type="entry name" value="YQAJ VIRAL RECOMBINASE DOMAIN-CONTAINING PROTEIN"/>
    <property type="match status" value="1"/>
</dbReference>
<dbReference type="EMBL" id="NSIT01000305">
    <property type="protein sequence ID" value="PJE77982.1"/>
    <property type="molecule type" value="Genomic_DNA"/>
</dbReference>
<comment type="caution">
    <text evidence="2">The sequence shown here is derived from an EMBL/GenBank/DDBJ whole genome shotgun (WGS) entry which is preliminary data.</text>
</comment>
<proteinExistence type="predicted"/>
<dbReference type="InterPro" id="IPR011335">
    <property type="entry name" value="Restrct_endonuc-II-like"/>
</dbReference>
<accession>A0A2H9T450</accession>
<dbReference type="InterPro" id="IPR011604">
    <property type="entry name" value="PDDEXK-like_dom_sf"/>
</dbReference>
<dbReference type="PANTHER" id="PTHR46609">
    <property type="entry name" value="EXONUCLEASE, PHAGE-TYPE/RECB, C-TERMINAL DOMAIN-CONTAINING PROTEIN"/>
    <property type="match status" value="1"/>
</dbReference>
<feature type="domain" description="YqaJ viral recombinase" evidence="1">
    <location>
        <begin position="19"/>
        <end position="162"/>
    </location>
</feature>
<gene>
    <name evidence="2" type="ORF">CI610_03090</name>
</gene>
<dbReference type="Pfam" id="PF09588">
    <property type="entry name" value="YqaJ"/>
    <property type="match status" value="1"/>
</dbReference>
<reference evidence="2" key="1">
    <citation type="journal article" date="2017" name="Appl. Environ. Microbiol.">
        <title>Molecular characterization of an Endozoicomonas-like organism causing infection in king scallop Pecten maximus L.</title>
        <authorList>
            <person name="Cano I."/>
            <person name="van Aerle R."/>
            <person name="Ross S."/>
            <person name="Verner-Jeffreys D.W."/>
            <person name="Paley R.K."/>
            <person name="Rimmer G."/>
            <person name="Ryder D."/>
            <person name="Hooper P."/>
            <person name="Stone D."/>
            <person name="Feist S.W."/>
        </authorList>
    </citation>
    <scope>NUCLEOTIDE SEQUENCE</scope>
</reference>
<sequence length="213" mass="24981">MEEVLEIEETTKKQSVCKKWHQERRWRLTSSRFGEICKATDRRNKEQLCQSIFRPARLTSPAIIHGQTFERAAIKKFEEINGITVNLCGLRVDIDNNFLAASPDGITSQGDIVEIKCPYKGRNNAISVNSNFPFLGKDENGDMHLKQNHNYFYQIQGQLNICKKQRCFFVVYTFKDIFVEEIYVDNSFWSCSMLPKLELFYKKYYRKFVAGKM</sequence>
<dbReference type="InterPro" id="IPR019080">
    <property type="entry name" value="YqaJ_viral_recombinase"/>
</dbReference>
<organism evidence="2">
    <name type="scientific">invertebrate metagenome</name>
    <dbReference type="NCBI Taxonomy" id="1711999"/>
    <lineage>
        <taxon>unclassified sequences</taxon>
        <taxon>metagenomes</taxon>
        <taxon>organismal metagenomes</taxon>
    </lineage>
</organism>
<dbReference type="CDD" id="cd22343">
    <property type="entry name" value="PDDEXK_lambda_exonuclease-like"/>
    <property type="match status" value="1"/>
</dbReference>
<protein>
    <recommendedName>
        <fullName evidence="1">YqaJ viral recombinase domain-containing protein</fullName>
    </recommendedName>
</protein>
<dbReference type="InterPro" id="IPR051703">
    <property type="entry name" value="NF-kappa-B_Signaling_Reg"/>
</dbReference>
<name>A0A2H9T450_9ZZZZ</name>
<dbReference type="Gene3D" id="3.90.320.10">
    <property type="match status" value="1"/>
</dbReference>